<feature type="region of interest" description="Disordered" evidence="3">
    <location>
        <begin position="1"/>
        <end position="103"/>
    </location>
</feature>
<name>A0A8H6QAI7_9EURO</name>
<evidence type="ECO:0000259" key="5">
    <source>
        <dbReference type="PROSITE" id="PS50850"/>
    </source>
</evidence>
<keyword evidence="4" id="KW-1133">Transmembrane helix</keyword>
<feature type="compositionally biased region" description="Polar residues" evidence="3">
    <location>
        <begin position="23"/>
        <end position="40"/>
    </location>
</feature>
<dbReference type="GO" id="GO:0016020">
    <property type="term" value="C:membrane"/>
    <property type="evidence" value="ECO:0007669"/>
    <property type="project" value="UniProtKB-SubCell"/>
</dbReference>
<dbReference type="AlphaFoldDB" id="A0A8H6QAI7"/>
<feature type="transmembrane region" description="Helical" evidence="4">
    <location>
        <begin position="391"/>
        <end position="412"/>
    </location>
</feature>
<feature type="transmembrane region" description="Helical" evidence="4">
    <location>
        <begin position="453"/>
        <end position="471"/>
    </location>
</feature>
<feature type="transmembrane region" description="Helical" evidence="4">
    <location>
        <begin position="217"/>
        <end position="238"/>
    </location>
</feature>
<feature type="transmembrane region" description="Helical" evidence="4">
    <location>
        <begin position="250"/>
        <end position="270"/>
    </location>
</feature>
<feature type="compositionally biased region" description="Polar residues" evidence="3">
    <location>
        <begin position="60"/>
        <end position="71"/>
    </location>
</feature>
<feature type="transmembrane region" description="Helical" evidence="4">
    <location>
        <begin position="282"/>
        <end position="302"/>
    </location>
</feature>
<reference evidence="6" key="1">
    <citation type="submission" date="2020-06" db="EMBL/GenBank/DDBJ databases">
        <title>Draft genome sequences of strains closely related to Aspergillus parafelis and Aspergillus hiratsukae.</title>
        <authorList>
            <person name="Dos Santos R.A.C."/>
            <person name="Rivero-Menendez O."/>
            <person name="Steenwyk J.L."/>
            <person name="Mead M.E."/>
            <person name="Goldman G.H."/>
            <person name="Alastruey-Izquierdo A."/>
            <person name="Rokas A."/>
        </authorList>
    </citation>
    <scope>NUCLEOTIDE SEQUENCE</scope>
    <source>
        <strain evidence="6">CNM-CM6106</strain>
    </source>
</reference>
<dbReference type="Gene3D" id="1.20.1250.20">
    <property type="entry name" value="MFS general substrate transporter like domains"/>
    <property type="match status" value="1"/>
</dbReference>
<sequence length="618" mass="66208">MLTNARAAGMANVDEIDQHTSEESQPVSQETSPLSYSEKQSVPDAASENPLAGKAGKSVESLTQHNSQDGLPSTHETHRELEEGGSEQCINGTSSDISEHRIPMSRVTTDADGNTYPEGGLEAWLVVLGSFMGLSASLGLVNTIGTFQAYLQDHQLKEYSPGNVGWIFGVYSFLTFFCGVQIGPVFDAKGPRFLVLAGSVLIMAMMIALGFCTKYWHFMLVIGVAGGIGASLIFTPAISAVGHFFNEKRGVATGLAATGGSVGGIVFPLVLETLFPKVGWAWATRVIALICLILVIGSCLLVKSRLPKKPASKENVLPDFRIFRDAKFAFTTAGIFFIEWGLFVPVSYISSYALAHGVSTKLSYQMVAFLNVGSFLGRAIPGFIADFLGRFNTLIVTVALCLVCNACLWLPAGGNVPLMIVYCVIFGFASGSNISLTPVCIGQLCKTENYGRYYATAYTIVSFGTLTGIPIAGEILSRCDGEYWGLIVFTTCCYAMGLACVTAANHSASWRTYSTTPSHSASWSTSSITPDDSASWRSTSTTPGHSASRSTSWSTSSTTRSHSTSWSTSSTTPSDSASWRTSWITPGHSASWRSSITPGHSTSWRSCCCTAWCCYSAW</sequence>
<organism evidence="6 7">
    <name type="scientific">Aspergillus hiratsukae</name>
    <dbReference type="NCBI Taxonomy" id="1194566"/>
    <lineage>
        <taxon>Eukaryota</taxon>
        <taxon>Fungi</taxon>
        <taxon>Dikarya</taxon>
        <taxon>Ascomycota</taxon>
        <taxon>Pezizomycotina</taxon>
        <taxon>Eurotiomycetes</taxon>
        <taxon>Eurotiomycetidae</taxon>
        <taxon>Eurotiales</taxon>
        <taxon>Aspergillaceae</taxon>
        <taxon>Aspergillus</taxon>
        <taxon>Aspergillus subgen. Fumigati</taxon>
    </lineage>
</organism>
<feature type="transmembrane region" description="Helical" evidence="4">
    <location>
        <begin position="418"/>
        <end position="441"/>
    </location>
</feature>
<dbReference type="EMBL" id="JACBAF010002002">
    <property type="protein sequence ID" value="KAF7170161.1"/>
    <property type="molecule type" value="Genomic_DNA"/>
</dbReference>
<gene>
    <name evidence="6" type="ORF">CNMCM6106_004945</name>
</gene>
<dbReference type="InterPro" id="IPR050327">
    <property type="entry name" value="Proton-linked_MCT"/>
</dbReference>
<evidence type="ECO:0000313" key="6">
    <source>
        <dbReference type="EMBL" id="KAF7170161.1"/>
    </source>
</evidence>
<feature type="domain" description="Major facilitator superfamily (MFS) profile" evidence="5">
    <location>
        <begin position="123"/>
        <end position="509"/>
    </location>
</feature>
<feature type="transmembrane region" description="Helical" evidence="4">
    <location>
        <begin position="123"/>
        <end position="144"/>
    </location>
</feature>
<evidence type="ECO:0000256" key="3">
    <source>
        <dbReference type="SAM" id="MobiDB-lite"/>
    </source>
</evidence>
<feature type="transmembrane region" description="Helical" evidence="4">
    <location>
        <begin position="362"/>
        <end position="384"/>
    </location>
</feature>
<dbReference type="Proteomes" id="UP000662466">
    <property type="component" value="Unassembled WGS sequence"/>
</dbReference>
<evidence type="ECO:0000256" key="1">
    <source>
        <dbReference type="ARBA" id="ARBA00004141"/>
    </source>
</evidence>
<protein>
    <recommendedName>
        <fullName evidence="5">Major facilitator superfamily (MFS) profile domain-containing protein</fullName>
    </recommendedName>
</protein>
<comment type="similarity">
    <text evidence="2">Belongs to the major facilitator superfamily. Monocarboxylate porter (TC 2.A.1.13) family.</text>
</comment>
<comment type="subcellular location">
    <subcellularLocation>
        <location evidence="1">Membrane</location>
        <topology evidence="1">Multi-pass membrane protein</topology>
    </subcellularLocation>
</comment>
<dbReference type="CDD" id="cd17352">
    <property type="entry name" value="MFS_MCT_SLC16"/>
    <property type="match status" value="1"/>
</dbReference>
<feature type="transmembrane region" description="Helical" evidence="4">
    <location>
        <begin position="164"/>
        <end position="186"/>
    </location>
</feature>
<comment type="caution">
    <text evidence="6">The sequence shown here is derived from an EMBL/GenBank/DDBJ whole genome shotgun (WGS) entry which is preliminary data.</text>
</comment>
<dbReference type="InterPro" id="IPR020846">
    <property type="entry name" value="MFS_dom"/>
</dbReference>
<dbReference type="GO" id="GO:0022857">
    <property type="term" value="F:transmembrane transporter activity"/>
    <property type="evidence" value="ECO:0007669"/>
    <property type="project" value="InterPro"/>
</dbReference>
<feature type="transmembrane region" description="Helical" evidence="4">
    <location>
        <begin position="483"/>
        <end position="504"/>
    </location>
</feature>
<keyword evidence="4" id="KW-0472">Membrane</keyword>
<accession>A0A8H6QAI7</accession>
<dbReference type="SUPFAM" id="SSF103473">
    <property type="entry name" value="MFS general substrate transporter"/>
    <property type="match status" value="1"/>
</dbReference>
<keyword evidence="4" id="KW-0812">Transmembrane</keyword>
<dbReference type="InterPro" id="IPR036259">
    <property type="entry name" value="MFS_trans_sf"/>
</dbReference>
<feature type="compositionally biased region" description="Polar residues" evidence="3">
    <location>
        <begin position="530"/>
        <end position="544"/>
    </location>
</feature>
<feature type="region of interest" description="Disordered" evidence="3">
    <location>
        <begin position="516"/>
        <end position="579"/>
    </location>
</feature>
<dbReference type="PANTHER" id="PTHR11360:SF177">
    <property type="entry name" value="RIBOFLAVIN TRANSPORTER MCH5"/>
    <property type="match status" value="1"/>
</dbReference>
<feature type="transmembrane region" description="Helical" evidence="4">
    <location>
        <begin position="328"/>
        <end position="350"/>
    </location>
</feature>
<feature type="transmembrane region" description="Helical" evidence="4">
    <location>
        <begin position="193"/>
        <end position="211"/>
    </location>
</feature>
<feature type="compositionally biased region" description="Low complexity" evidence="3">
    <location>
        <begin position="545"/>
        <end position="578"/>
    </location>
</feature>
<evidence type="ECO:0000313" key="7">
    <source>
        <dbReference type="Proteomes" id="UP000662466"/>
    </source>
</evidence>
<dbReference type="Pfam" id="PF07690">
    <property type="entry name" value="MFS_1"/>
    <property type="match status" value="1"/>
</dbReference>
<evidence type="ECO:0000256" key="2">
    <source>
        <dbReference type="ARBA" id="ARBA00006727"/>
    </source>
</evidence>
<dbReference type="PROSITE" id="PS50850">
    <property type="entry name" value="MFS"/>
    <property type="match status" value="1"/>
</dbReference>
<dbReference type="InterPro" id="IPR011701">
    <property type="entry name" value="MFS"/>
</dbReference>
<dbReference type="PANTHER" id="PTHR11360">
    <property type="entry name" value="MONOCARBOXYLATE TRANSPORTER"/>
    <property type="match status" value="1"/>
</dbReference>
<evidence type="ECO:0000256" key="4">
    <source>
        <dbReference type="SAM" id="Phobius"/>
    </source>
</evidence>
<proteinExistence type="inferred from homology"/>
<feature type="compositionally biased region" description="Low complexity" evidence="3">
    <location>
        <begin position="516"/>
        <end position="529"/>
    </location>
</feature>